<gene>
    <name evidence="1" type="ORF">QMY55_12445</name>
</gene>
<dbReference type="RefSeq" id="WP_257504185.1">
    <property type="nucleotide sequence ID" value="NZ_CP125947.1"/>
</dbReference>
<reference evidence="1 2" key="1">
    <citation type="submission" date="2023-05" db="EMBL/GenBank/DDBJ databases">
        <authorList>
            <person name="Yin Y."/>
            <person name="Lu Z."/>
        </authorList>
    </citation>
    <scope>NUCLEOTIDE SEQUENCE [LARGE SCALE GENOMIC DNA]</scope>
    <source>
        <strain evidence="1 2">ZM22</strain>
    </source>
</reference>
<name>A0ABY8SKE0_9BURK</name>
<keyword evidence="2" id="KW-1185">Reference proteome</keyword>
<sequence length="41" mass="4799">MNLIRLTIPDKMRSPQRYMLTDAGVQLKLLHEQQQASSRTE</sequence>
<dbReference type="Proteomes" id="UP001240697">
    <property type="component" value="Chromosome"/>
</dbReference>
<protein>
    <submittedName>
        <fullName evidence="1">Uncharacterized protein</fullName>
    </submittedName>
</protein>
<proteinExistence type="predicted"/>
<evidence type="ECO:0000313" key="1">
    <source>
        <dbReference type="EMBL" id="WHS63368.1"/>
    </source>
</evidence>
<dbReference type="EMBL" id="CP125947">
    <property type="protein sequence ID" value="WHS63368.1"/>
    <property type="molecule type" value="Genomic_DNA"/>
</dbReference>
<organism evidence="1 2">
    <name type="scientific">Comamonas resistens</name>
    <dbReference type="NCBI Taxonomy" id="3046670"/>
    <lineage>
        <taxon>Bacteria</taxon>
        <taxon>Pseudomonadati</taxon>
        <taxon>Pseudomonadota</taxon>
        <taxon>Betaproteobacteria</taxon>
        <taxon>Burkholderiales</taxon>
        <taxon>Comamonadaceae</taxon>
        <taxon>Comamonas</taxon>
    </lineage>
</organism>
<evidence type="ECO:0000313" key="2">
    <source>
        <dbReference type="Proteomes" id="UP001240697"/>
    </source>
</evidence>
<accession>A0ABY8SKE0</accession>